<evidence type="ECO:0000256" key="7">
    <source>
        <dbReference type="RuleBase" id="RU363032"/>
    </source>
</evidence>
<organism evidence="9 10">
    <name type="scientific">Novosphingobium aromaticivorans (strain ATCC 700278 / DSM 12444 / CCUG 56034 / CIP 105152 / NBRC 16084 / F199)</name>
    <dbReference type="NCBI Taxonomy" id="279238"/>
    <lineage>
        <taxon>Bacteria</taxon>
        <taxon>Pseudomonadati</taxon>
        <taxon>Pseudomonadota</taxon>
        <taxon>Alphaproteobacteria</taxon>
        <taxon>Sphingomonadales</taxon>
        <taxon>Sphingomonadaceae</taxon>
        <taxon>Novosphingobium</taxon>
    </lineage>
</organism>
<keyword evidence="5 7" id="KW-1133">Transmembrane helix</keyword>
<feature type="transmembrane region" description="Helical" evidence="7">
    <location>
        <begin position="169"/>
        <end position="189"/>
    </location>
</feature>
<gene>
    <name evidence="9" type="ordered locus">Saro_1551</name>
</gene>
<dbReference type="AlphaFoldDB" id="Q2G832"/>
<dbReference type="PANTHER" id="PTHR30043:SF1">
    <property type="entry name" value="ABC TRANSPORT SYSTEM PERMEASE PROTEIN P69"/>
    <property type="match status" value="1"/>
</dbReference>
<evidence type="ECO:0000256" key="2">
    <source>
        <dbReference type="ARBA" id="ARBA00022448"/>
    </source>
</evidence>
<evidence type="ECO:0000256" key="3">
    <source>
        <dbReference type="ARBA" id="ARBA00022475"/>
    </source>
</evidence>
<keyword evidence="4 7" id="KW-0812">Transmembrane</keyword>
<evidence type="ECO:0000256" key="6">
    <source>
        <dbReference type="ARBA" id="ARBA00023136"/>
    </source>
</evidence>
<feature type="transmembrane region" description="Helical" evidence="7">
    <location>
        <begin position="131"/>
        <end position="149"/>
    </location>
</feature>
<dbReference type="InterPro" id="IPR035906">
    <property type="entry name" value="MetI-like_sf"/>
</dbReference>
<evidence type="ECO:0000256" key="4">
    <source>
        <dbReference type="ARBA" id="ARBA00022692"/>
    </source>
</evidence>
<keyword evidence="6 7" id="KW-0472">Membrane</keyword>
<dbReference type="PANTHER" id="PTHR30043">
    <property type="entry name" value="PHOSPHONATES TRANSPORT SYSTEM PERMEASE PROTEIN"/>
    <property type="match status" value="1"/>
</dbReference>
<evidence type="ECO:0000256" key="1">
    <source>
        <dbReference type="ARBA" id="ARBA00004651"/>
    </source>
</evidence>
<dbReference type="CDD" id="cd06261">
    <property type="entry name" value="TM_PBP2"/>
    <property type="match status" value="1"/>
</dbReference>
<dbReference type="Proteomes" id="UP000009134">
    <property type="component" value="Chromosome"/>
</dbReference>
<dbReference type="PROSITE" id="PS50928">
    <property type="entry name" value="ABC_TM1"/>
    <property type="match status" value="1"/>
</dbReference>
<feature type="domain" description="ABC transmembrane type-1" evidence="8">
    <location>
        <begin position="125"/>
        <end position="308"/>
    </location>
</feature>
<comment type="subcellular location">
    <subcellularLocation>
        <location evidence="1 7">Cell membrane</location>
        <topology evidence="1 7">Multi-pass membrane protein</topology>
    </subcellularLocation>
</comment>
<evidence type="ECO:0000256" key="5">
    <source>
        <dbReference type="ARBA" id="ARBA00022989"/>
    </source>
</evidence>
<keyword evidence="2 7" id="KW-0813">Transport</keyword>
<dbReference type="RefSeq" id="WP_011445201.1">
    <property type="nucleotide sequence ID" value="NC_007794.1"/>
</dbReference>
<comment type="similarity">
    <text evidence="7">Belongs to the binding-protein-dependent transport system permease family.</text>
</comment>
<dbReference type="SUPFAM" id="SSF161098">
    <property type="entry name" value="MetI-like"/>
    <property type="match status" value="1"/>
</dbReference>
<dbReference type="GO" id="GO:0005886">
    <property type="term" value="C:plasma membrane"/>
    <property type="evidence" value="ECO:0007669"/>
    <property type="project" value="UniProtKB-SubCell"/>
</dbReference>
<dbReference type="eggNOG" id="COG3639">
    <property type="taxonomic scope" value="Bacteria"/>
</dbReference>
<accession>Q2G832</accession>
<dbReference type="InterPro" id="IPR000515">
    <property type="entry name" value="MetI-like"/>
</dbReference>
<dbReference type="InterPro" id="IPR005769">
    <property type="entry name" value="PhnE/PtxC"/>
</dbReference>
<proteinExistence type="inferred from homology"/>
<evidence type="ECO:0000259" key="8">
    <source>
        <dbReference type="PROSITE" id="PS50928"/>
    </source>
</evidence>
<dbReference type="GO" id="GO:0015416">
    <property type="term" value="F:ABC-type phosphonate transporter activity"/>
    <property type="evidence" value="ECO:0007669"/>
    <property type="project" value="InterPro"/>
</dbReference>
<dbReference type="HOGENOM" id="CLU_064254_1_1_5"/>
<dbReference type="KEGG" id="nar:Saro_1551"/>
<keyword evidence="3" id="KW-1003">Cell membrane</keyword>
<dbReference type="NCBIfam" id="TIGR01097">
    <property type="entry name" value="PhnE"/>
    <property type="match status" value="1"/>
</dbReference>
<dbReference type="STRING" id="279238.Saro_1551"/>
<keyword evidence="10" id="KW-1185">Reference proteome</keyword>
<evidence type="ECO:0000313" key="10">
    <source>
        <dbReference type="Proteomes" id="UP000009134"/>
    </source>
</evidence>
<name>Q2G832_NOVAD</name>
<protein>
    <submittedName>
        <fullName evidence="9">Phosphonate uptake transporter</fullName>
    </submittedName>
</protein>
<dbReference type="Pfam" id="PF00528">
    <property type="entry name" value="BPD_transp_1"/>
    <property type="match status" value="1"/>
</dbReference>
<dbReference type="EMBL" id="CP000248">
    <property type="protein sequence ID" value="ABD25991.1"/>
    <property type="molecule type" value="Genomic_DNA"/>
</dbReference>
<evidence type="ECO:0000313" key="9">
    <source>
        <dbReference type="EMBL" id="ABD25991.1"/>
    </source>
</evidence>
<sequence length="317" mass="34227">MTSSANARPISRRLVVMLSLLIFAAFSAPRMDLGRIVAFASASHPGGGAQAGLQGFRPPQVETRAAVADLPDRDPARLPPFARIETQTIRERQLDPETLQPVEREVRRTWLVSPFGYLAEVALRMIETIEIALWGTLLAVLVGFPLALLRARAFSLPRPVRMLARMVCAGLRALPELLVALILVGLLGFGPPAGVFALGIHAAGFIGRFHADAFDDADQRPVEALRASGAGRFAVFRIAVLPQVRANLASSTLYILDRNVRMATVIGIVGAGGIGQELKGRIDMYDYGHAATIVLAIFAVVALLDEFAAHLRRRQSS</sequence>
<reference evidence="10" key="1">
    <citation type="submission" date="2006-01" db="EMBL/GenBank/DDBJ databases">
        <title>Complete sequence of Novosphingobium aromaticivorans DSM 12444.</title>
        <authorList>
            <consortium name="US DOE Joint Genome Institute"/>
            <person name="Copeland A."/>
            <person name="Lucas S."/>
            <person name="Lapidus A."/>
            <person name="Barry K."/>
            <person name="Detter J.C."/>
            <person name="Glavina T."/>
            <person name="Hammon N."/>
            <person name="Israni S."/>
            <person name="Pitluck S."/>
            <person name="Chain P."/>
            <person name="Malfatti S."/>
            <person name="Shin M."/>
            <person name="Vergez L."/>
            <person name="Schmutz J."/>
            <person name="Larimer F."/>
            <person name="Land M."/>
            <person name="Kyrpides N."/>
            <person name="Ivanova N."/>
            <person name="Fredrickson J."/>
            <person name="Balkwill D."/>
            <person name="Romine M.F."/>
            <person name="Richardson P."/>
        </authorList>
    </citation>
    <scope>NUCLEOTIDE SEQUENCE [LARGE SCALE GENOMIC DNA]</scope>
    <source>
        <strain evidence="10">ATCC 700278 / DSM 12444 / CCUG 56034 / CIP 105152 / NBRC 16084 / F199</strain>
    </source>
</reference>
<dbReference type="Gene3D" id="1.10.3720.10">
    <property type="entry name" value="MetI-like"/>
    <property type="match status" value="1"/>
</dbReference>
<feature type="transmembrane region" description="Helical" evidence="7">
    <location>
        <begin position="287"/>
        <end position="304"/>
    </location>
</feature>